<gene>
    <name evidence="1" type="ORF">Bca52824_031823</name>
</gene>
<accession>A0A8X7SBD9</accession>
<evidence type="ECO:0000313" key="2">
    <source>
        <dbReference type="Proteomes" id="UP000886595"/>
    </source>
</evidence>
<dbReference type="Proteomes" id="UP000886595">
    <property type="component" value="Unassembled WGS sequence"/>
</dbReference>
<comment type="caution">
    <text evidence="1">The sequence shown here is derived from an EMBL/GenBank/DDBJ whole genome shotgun (WGS) entry which is preliminary data.</text>
</comment>
<evidence type="ECO:0000313" key="1">
    <source>
        <dbReference type="EMBL" id="KAG2303172.1"/>
    </source>
</evidence>
<sequence>MKQDQQKRLIKHRLMALEDSRLVAHSTSVCREQEVSDNSNVGRVVCIQVNVLQKNVAAKSDTMDSRIEEQNKFEHDLCSKVDFAKRGMNR</sequence>
<name>A0A8X7SBD9_BRACI</name>
<reference evidence="1 2" key="1">
    <citation type="submission" date="2020-02" db="EMBL/GenBank/DDBJ databases">
        <authorList>
            <person name="Ma Q."/>
            <person name="Huang Y."/>
            <person name="Song X."/>
            <person name="Pei D."/>
        </authorList>
    </citation>
    <scope>NUCLEOTIDE SEQUENCE [LARGE SCALE GENOMIC DNA]</scope>
    <source>
        <strain evidence="1">Sxm20200214</strain>
        <tissue evidence="1">Leaf</tissue>
    </source>
</reference>
<keyword evidence="2" id="KW-1185">Reference proteome</keyword>
<dbReference type="AlphaFoldDB" id="A0A8X7SBD9"/>
<organism evidence="1 2">
    <name type="scientific">Brassica carinata</name>
    <name type="common">Ethiopian mustard</name>
    <name type="synonym">Abyssinian cabbage</name>
    <dbReference type="NCBI Taxonomy" id="52824"/>
    <lineage>
        <taxon>Eukaryota</taxon>
        <taxon>Viridiplantae</taxon>
        <taxon>Streptophyta</taxon>
        <taxon>Embryophyta</taxon>
        <taxon>Tracheophyta</taxon>
        <taxon>Spermatophyta</taxon>
        <taxon>Magnoliopsida</taxon>
        <taxon>eudicotyledons</taxon>
        <taxon>Gunneridae</taxon>
        <taxon>Pentapetalae</taxon>
        <taxon>rosids</taxon>
        <taxon>malvids</taxon>
        <taxon>Brassicales</taxon>
        <taxon>Brassicaceae</taxon>
        <taxon>Brassiceae</taxon>
        <taxon>Brassica</taxon>
    </lineage>
</organism>
<dbReference type="EMBL" id="JAAMPC010000007">
    <property type="protein sequence ID" value="KAG2303172.1"/>
    <property type="molecule type" value="Genomic_DNA"/>
</dbReference>
<proteinExistence type="predicted"/>
<protein>
    <submittedName>
        <fullName evidence="1">Uncharacterized protein</fullName>
    </submittedName>
</protein>